<feature type="domain" description="Helicase C-terminal" evidence="9">
    <location>
        <begin position="410"/>
        <end position="561"/>
    </location>
</feature>
<dbReference type="GO" id="GO:0006281">
    <property type="term" value="P:DNA repair"/>
    <property type="evidence" value="ECO:0007669"/>
    <property type="project" value="UniProtKB-KW"/>
</dbReference>
<reference evidence="10" key="1">
    <citation type="submission" date="2016-10" db="EMBL/GenBank/DDBJ databases">
        <authorList>
            <person name="de Groot N.N."/>
        </authorList>
    </citation>
    <scope>NUCLEOTIDE SEQUENCE</scope>
</reference>
<dbReference type="InterPro" id="IPR014001">
    <property type="entry name" value="Helicase_ATP-bd"/>
</dbReference>
<evidence type="ECO:0000256" key="2">
    <source>
        <dbReference type="ARBA" id="ARBA00022763"/>
    </source>
</evidence>
<evidence type="ECO:0000256" key="3">
    <source>
        <dbReference type="ARBA" id="ARBA00022801"/>
    </source>
</evidence>
<evidence type="ECO:0000256" key="6">
    <source>
        <dbReference type="ARBA" id="ARBA00023125"/>
    </source>
</evidence>
<keyword evidence="1" id="KW-0547">Nucleotide-binding</keyword>
<dbReference type="Pfam" id="PF00271">
    <property type="entry name" value="Helicase_C"/>
    <property type="match status" value="1"/>
</dbReference>
<name>A0A1W1EI48_9ZZZZ</name>
<dbReference type="SMART" id="SM00487">
    <property type="entry name" value="DEXDc"/>
    <property type="match status" value="1"/>
</dbReference>
<keyword evidence="3 10" id="KW-0378">Hydrolase</keyword>
<evidence type="ECO:0000313" key="10">
    <source>
        <dbReference type="EMBL" id="SHO80510.1"/>
    </source>
</evidence>
<evidence type="ECO:0000259" key="9">
    <source>
        <dbReference type="PROSITE" id="PS51194"/>
    </source>
</evidence>
<evidence type="ECO:0000256" key="5">
    <source>
        <dbReference type="ARBA" id="ARBA00022840"/>
    </source>
</evidence>
<keyword evidence="7" id="KW-0234">DNA repair</keyword>
<dbReference type="PROSITE" id="PS51192">
    <property type="entry name" value="HELICASE_ATP_BIND_1"/>
    <property type="match status" value="1"/>
</dbReference>
<dbReference type="NCBIfam" id="NF008169">
    <property type="entry name" value="PRK10917.2-3"/>
    <property type="match status" value="1"/>
</dbReference>
<keyword evidence="6" id="KW-0238">DNA-binding</keyword>
<dbReference type="AlphaFoldDB" id="A0A1W1EI48"/>
<gene>
    <name evidence="10" type="ORF">MNB_SV-15-1378</name>
</gene>
<protein>
    <submittedName>
        <fullName evidence="10">ATP-dependent DNA helicase RecG</fullName>
        <ecNumber evidence="10">3.6.1.-</ecNumber>
    </submittedName>
</protein>
<sequence length="598" mass="68961">MNDDKALLTKAKIYSLLDLALNIPISYSDTTLSSNIEYGKKNILQAVVKSINSYNNKLYIEFYLPKFDRYIKGIFFRVTFYHFKIFVIGSEHYIEGKVELYGEKLQINQPKSLQNINRINPKYKTNLKQNEIIYLIERYISKQSLLNEGLNEIEVDTILKLHNPNTIDEIYNEKEYRDDILKVLKFVEAFNHIKKLSKKKRDYPPMKTLNGDIREFINNLEFKLTPEQIKVINDIERDLKSPKKATKRMVVGDVGSGKTMVILASIMMSYPNKSILMAPTSILAQQLYDEAQKHLPNHIKSVLIMQGAKKSGDLEEFDVIIGTHALLFREDLPSAPLVMVDEQHRFGSKQRQRLENMMGNSDKKAHYIQFSATPIPRTQAMMNSAMIDVSLITSTPFKKDIESIIISKNDFRELLSHIEDEISQNHQVVIIYPLVEASESIEYQSLEESIEFWQNRFENFYYTHGKDKNKEKTLIEFREKGDILLATTVVEVGISLPRLTTIVIVGAERLGLASLHQLRGRVGRNGLKSRCYLYTNNLPNSRLEQFAKTTSGFDIALLDLKYRKSGDLLDGSIQSGVKNRWLDMATDYDIIKEASRRI</sequence>
<keyword evidence="4 10" id="KW-0347">Helicase</keyword>
<dbReference type="PANTHER" id="PTHR47964">
    <property type="entry name" value="ATP-DEPENDENT DNA HELICASE HOMOLOG RECG, CHLOROPLASTIC"/>
    <property type="match status" value="1"/>
</dbReference>
<dbReference type="EMBL" id="FRYL01000011">
    <property type="protein sequence ID" value="SHO80510.1"/>
    <property type="molecule type" value="Genomic_DNA"/>
</dbReference>
<dbReference type="Pfam" id="PF00270">
    <property type="entry name" value="DEAD"/>
    <property type="match status" value="1"/>
</dbReference>
<evidence type="ECO:0000256" key="7">
    <source>
        <dbReference type="ARBA" id="ARBA00023204"/>
    </source>
</evidence>
<dbReference type="InterPro" id="IPR027417">
    <property type="entry name" value="P-loop_NTPase"/>
</dbReference>
<evidence type="ECO:0000259" key="8">
    <source>
        <dbReference type="PROSITE" id="PS51192"/>
    </source>
</evidence>
<dbReference type="SUPFAM" id="SSF50249">
    <property type="entry name" value="Nucleic acid-binding proteins"/>
    <property type="match status" value="1"/>
</dbReference>
<organism evidence="10">
    <name type="scientific">hydrothermal vent metagenome</name>
    <dbReference type="NCBI Taxonomy" id="652676"/>
    <lineage>
        <taxon>unclassified sequences</taxon>
        <taxon>metagenomes</taxon>
        <taxon>ecological metagenomes</taxon>
    </lineage>
</organism>
<keyword evidence="2" id="KW-0227">DNA damage</keyword>
<dbReference type="InterPro" id="IPR011545">
    <property type="entry name" value="DEAD/DEAH_box_helicase_dom"/>
</dbReference>
<evidence type="ECO:0000256" key="4">
    <source>
        <dbReference type="ARBA" id="ARBA00022806"/>
    </source>
</evidence>
<feature type="domain" description="Helicase ATP-binding" evidence="8">
    <location>
        <begin position="239"/>
        <end position="392"/>
    </location>
</feature>
<dbReference type="InterPro" id="IPR012340">
    <property type="entry name" value="NA-bd_OB-fold"/>
</dbReference>
<dbReference type="GO" id="GO:0005524">
    <property type="term" value="F:ATP binding"/>
    <property type="evidence" value="ECO:0007669"/>
    <property type="project" value="UniProtKB-KW"/>
</dbReference>
<keyword evidence="5" id="KW-0067">ATP-binding</keyword>
<dbReference type="InterPro" id="IPR047112">
    <property type="entry name" value="RecG/Mfd"/>
</dbReference>
<dbReference type="GO" id="GO:0003677">
    <property type="term" value="F:DNA binding"/>
    <property type="evidence" value="ECO:0007669"/>
    <property type="project" value="UniProtKB-KW"/>
</dbReference>
<dbReference type="EC" id="3.6.1.-" evidence="10"/>
<dbReference type="GO" id="GO:0003678">
    <property type="term" value="F:DNA helicase activity"/>
    <property type="evidence" value="ECO:0007669"/>
    <property type="project" value="TreeGrafter"/>
</dbReference>
<accession>A0A1W1EI48</accession>
<evidence type="ECO:0000256" key="1">
    <source>
        <dbReference type="ARBA" id="ARBA00022741"/>
    </source>
</evidence>
<dbReference type="GO" id="GO:0016787">
    <property type="term" value="F:hydrolase activity"/>
    <property type="evidence" value="ECO:0007669"/>
    <property type="project" value="UniProtKB-KW"/>
</dbReference>
<proteinExistence type="predicted"/>
<dbReference type="SUPFAM" id="SSF52540">
    <property type="entry name" value="P-loop containing nucleoside triphosphate hydrolases"/>
    <property type="match status" value="1"/>
</dbReference>
<dbReference type="PROSITE" id="PS51194">
    <property type="entry name" value="HELICASE_CTER"/>
    <property type="match status" value="1"/>
</dbReference>
<dbReference type="InterPro" id="IPR001650">
    <property type="entry name" value="Helicase_C-like"/>
</dbReference>
<dbReference type="SMART" id="SM00490">
    <property type="entry name" value="HELICc"/>
    <property type="match status" value="1"/>
</dbReference>
<dbReference type="PANTHER" id="PTHR47964:SF1">
    <property type="entry name" value="ATP-DEPENDENT DNA HELICASE HOMOLOG RECG, CHLOROPLASTIC"/>
    <property type="match status" value="1"/>
</dbReference>
<dbReference type="Gene3D" id="3.40.50.300">
    <property type="entry name" value="P-loop containing nucleotide triphosphate hydrolases"/>
    <property type="match status" value="2"/>
</dbReference>